<dbReference type="AlphaFoldDB" id="A0A8H6NEP4"/>
<keyword evidence="3" id="KW-1185">Reference proteome</keyword>
<accession>A0A8H6NEP4</accession>
<proteinExistence type="predicted"/>
<name>A0A8H6NEP4_9PEZI</name>
<feature type="region of interest" description="Disordered" evidence="1">
    <location>
        <begin position="1"/>
        <end position="36"/>
    </location>
</feature>
<evidence type="ECO:0000313" key="3">
    <source>
        <dbReference type="Proteomes" id="UP000654918"/>
    </source>
</evidence>
<dbReference type="EMBL" id="WIGO01000098">
    <property type="protein sequence ID" value="KAF6830118.1"/>
    <property type="molecule type" value="Genomic_DNA"/>
</dbReference>
<gene>
    <name evidence="2" type="ORF">CPLU01_07533</name>
</gene>
<comment type="caution">
    <text evidence="2">The sequence shown here is derived from an EMBL/GenBank/DDBJ whole genome shotgun (WGS) entry which is preliminary data.</text>
</comment>
<dbReference type="Proteomes" id="UP000654918">
    <property type="component" value="Unassembled WGS sequence"/>
</dbReference>
<protein>
    <submittedName>
        <fullName evidence="2">Uncharacterized protein</fullName>
    </submittedName>
</protein>
<sequence>MSPQPQSEETEKDLDISTTTSPDISENPNTTLAPPREAHINVQPHSLTCDLLPCRSRKFESLSSLRSHEDEAHRFRCERGCSNVGYPSVRDLRARHYGPFHKREAGQYKCGRCGETGYRHDNHTRHLMRKRPCRAASTPQEYACGRCGEATHSKDEHLAHLRRRGC</sequence>
<evidence type="ECO:0000256" key="1">
    <source>
        <dbReference type="SAM" id="MobiDB-lite"/>
    </source>
</evidence>
<feature type="compositionally biased region" description="Polar residues" evidence="1">
    <location>
        <begin position="16"/>
        <end position="32"/>
    </location>
</feature>
<evidence type="ECO:0000313" key="2">
    <source>
        <dbReference type="EMBL" id="KAF6830118.1"/>
    </source>
</evidence>
<organism evidence="2 3">
    <name type="scientific">Colletotrichum plurivorum</name>
    <dbReference type="NCBI Taxonomy" id="2175906"/>
    <lineage>
        <taxon>Eukaryota</taxon>
        <taxon>Fungi</taxon>
        <taxon>Dikarya</taxon>
        <taxon>Ascomycota</taxon>
        <taxon>Pezizomycotina</taxon>
        <taxon>Sordariomycetes</taxon>
        <taxon>Hypocreomycetidae</taxon>
        <taxon>Glomerellales</taxon>
        <taxon>Glomerellaceae</taxon>
        <taxon>Colletotrichum</taxon>
        <taxon>Colletotrichum orchidearum species complex</taxon>
    </lineage>
</organism>
<reference evidence="2" key="1">
    <citation type="journal article" date="2020" name="Phytopathology">
        <title>Genome Sequence Resources of Colletotrichum truncatum, C. plurivorum, C. musicola, and C. sojae: Four Species Pathogenic to Soybean (Glycine max).</title>
        <authorList>
            <person name="Rogerio F."/>
            <person name="Boufleur T.R."/>
            <person name="Ciampi-Guillardi M."/>
            <person name="Sukno S.A."/>
            <person name="Thon M.R."/>
            <person name="Massola Junior N.S."/>
            <person name="Baroncelli R."/>
        </authorList>
    </citation>
    <scope>NUCLEOTIDE SEQUENCE</scope>
    <source>
        <strain evidence="2">LFN00145</strain>
    </source>
</reference>